<organism evidence="3 4">
    <name type="scientific">Thermococcus barossii</name>
    <dbReference type="NCBI Taxonomy" id="54077"/>
    <lineage>
        <taxon>Archaea</taxon>
        <taxon>Methanobacteriati</taxon>
        <taxon>Methanobacteriota</taxon>
        <taxon>Thermococci</taxon>
        <taxon>Thermococcales</taxon>
        <taxon>Thermococcaceae</taxon>
        <taxon>Thermococcus</taxon>
    </lineage>
</organism>
<protein>
    <submittedName>
        <fullName evidence="3">ArsR family transcriptional regulator</fullName>
    </submittedName>
</protein>
<dbReference type="InterPro" id="IPR011579">
    <property type="entry name" value="ATPase_dom"/>
</dbReference>
<dbReference type="KEGG" id="tbs:A3L01_00955"/>
<dbReference type="PANTHER" id="PTHR34704">
    <property type="entry name" value="ATPASE"/>
    <property type="match status" value="1"/>
</dbReference>
<evidence type="ECO:0000313" key="3">
    <source>
        <dbReference type="EMBL" id="ASJ04004.1"/>
    </source>
</evidence>
<dbReference type="PANTHER" id="PTHR34704:SF1">
    <property type="entry name" value="ATPASE"/>
    <property type="match status" value="1"/>
</dbReference>
<dbReference type="Pfam" id="PF03008">
    <property type="entry name" value="DUF234"/>
    <property type="match status" value="1"/>
</dbReference>
<feature type="domain" description="ATPase" evidence="1">
    <location>
        <begin position="6"/>
        <end position="198"/>
    </location>
</feature>
<evidence type="ECO:0000259" key="2">
    <source>
        <dbReference type="Pfam" id="PF03008"/>
    </source>
</evidence>
<dbReference type="Proteomes" id="UP000250272">
    <property type="component" value="Chromosome"/>
</dbReference>
<dbReference type="InterPro" id="IPR036390">
    <property type="entry name" value="WH_DNA-bd_sf"/>
</dbReference>
<dbReference type="InterPro" id="IPR004256">
    <property type="entry name" value="DUF234"/>
</dbReference>
<dbReference type="SUPFAM" id="SSF52540">
    <property type="entry name" value="P-loop containing nucleoside triphosphate hydrolases"/>
    <property type="match status" value="1"/>
</dbReference>
<dbReference type="SUPFAM" id="SSF52980">
    <property type="entry name" value="Restriction endonuclease-like"/>
    <property type="match status" value="1"/>
</dbReference>
<dbReference type="InterPro" id="IPR027417">
    <property type="entry name" value="P-loop_NTPase"/>
</dbReference>
<dbReference type="GeneID" id="33325296"/>
<feature type="domain" description="DUF234" evidence="2">
    <location>
        <begin position="306"/>
        <end position="405"/>
    </location>
</feature>
<keyword evidence="4" id="KW-1185">Reference proteome</keyword>
<dbReference type="AlphaFoldDB" id="A0A2Z2MJM1"/>
<dbReference type="OrthoDB" id="132045at2157"/>
<dbReference type="EMBL" id="CP015101">
    <property type="protein sequence ID" value="ASJ04004.1"/>
    <property type="molecule type" value="Genomic_DNA"/>
</dbReference>
<dbReference type="RefSeq" id="WP_088864054.1">
    <property type="nucleotide sequence ID" value="NZ_CP015101.1"/>
</dbReference>
<proteinExistence type="predicted"/>
<dbReference type="SUPFAM" id="SSF46785">
    <property type="entry name" value="Winged helix' DNA-binding domain"/>
    <property type="match status" value="1"/>
</dbReference>
<evidence type="ECO:0000313" key="4">
    <source>
        <dbReference type="Proteomes" id="UP000250272"/>
    </source>
</evidence>
<name>A0A2Z2MJM1_9EURY</name>
<evidence type="ECO:0000259" key="1">
    <source>
        <dbReference type="Pfam" id="PF01637"/>
    </source>
</evidence>
<reference evidence="3 4" key="1">
    <citation type="submission" date="2016-04" db="EMBL/GenBank/DDBJ databases">
        <title>Complete genome sequence of Thermococcus barossii type strain SHCK-94.</title>
        <authorList>
            <person name="Oger P.M."/>
        </authorList>
    </citation>
    <scope>NUCLEOTIDE SEQUENCE [LARGE SCALE GENOMIC DNA]</scope>
    <source>
        <strain evidence="3 4">SHCK-94</strain>
    </source>
</reference>
<dbReference type="Pfam" id="PF01637">
    <property type="entry name" value="ATPase_2"/>
    <property type="match status" value="1"/>
</dbReference>
<dbReference type="Gene3D" id="3.40.50.300">
    <property type="entry name" value="P-loop containing nucleotide triphosphate hydrolases"/>
    <property type="match status" value="1"/>
</dbReference>
<dbReference type="GO" id="GO:0005524">
    <property type="term" value="F:ATP binding"/>
    <property type="evidence" value="ECO:0007669"/>
    <property type="project" value="InterPro"/>
</dbReference>
<accession>A0A2Z2MJM1</accession>
<dbReference type="InterPro" id="IPR011335">
    <property type="entry name" value="Restrct_endonuc-II-like"/>
</dbReference>
<gene>
    <name evidence="3" type="ORF">A3L01_00955</name>
</gene>
<sequence length="461" mass="53943">MITQKFVDREEEIATLRRAFERGALVVVYGRRRVGKTRLLIEASKGFKTLYHLCKEEEPRETLKSLNAKLFSLTGDSSILRHPVSSFEEFFERLPEGVVVIFDEFQVLVRNHPRILGVLQEYWDFGGKGSLVLCGSSVSMMEELTSYGSPIYGRRTLSLKVQPLKFRHVGEFFPGYSLEDDVKVYGAVGGVPEYLLRLDPSLPPEENVRREFFGRGFLYEEAEYLLRYELRDLSTYNTILEAISYGYRSFNELKTATEIDGSKLTRYLSILMNLGIVGRELPVTATAKKRRRNSRYFIKDNYFAFYYTFVHPFKEEIELGIPDVAIEHFERSFNRYLGFTFEGIAREFLLEMNRAGKLPFRFTKIGRWWRKNEEIDLLALNERERKALFVEVKWKSLREREARGILKDLERKAELVGLEGWEKSYGLVARRIKDKEKLREEGYLAWDLGDFERLISSRGEV</sequence>